<feature type="compositionally biased region" description="Basic and acidic residues" evidence="1">
    <location>
        <begin position="14"/>
        <end position="30"/>
    </location>
</feature>
<dbReference type="Proteomes" id="UP001552299">
    <property type="component" value="Unassembled WGS sequence"/>
</dbReference>
<accession>A0ABD0UQ14</accession>
<comment type="caution">
    <text evidence="2">The sequence shown here is derived from an EMBL/GenBank/DDBJ whole genome shotgun (WGS) entry which is preliminary data.</text>
</comment>
<sequence length="179" mass="20439">MWQSTSAQAAVSDAGRRQINEEENGRRRLEVGGNDEWLGPEQEVRLEMPEQGYSPKIHFRCRASTFRQVCDHLRITFGQQFVDGLRALHLDHFLLMTVFRQNIPLVHMLMTKWNIRKQCFVIKGRKLPSTADEVALIIELPNMGSKFVVGSGRISGITSNDIRCEINSLNETTPINDVM</sequence>
<evidence type="ECO:0000256" key="1">
    <source>
        <dbReference type="SAM" id="MobiDB-lite"/>
    </source>
</evidence>
<proteinExistence type="predicted"/>
<protein>
    <submittedName>
        <fullName evidence="2">Uncharacterized protein</fullName>
    </submittedName>
</protein>
<keyword evidence="3" id="KW-1185">Reference proteome</keyword>
<dbReference type="AlphaFoldDB" id="A0ABD0UQ14"/>
<evidence type="ECO:0000313" key="2">
    <source>
        <dbReference type="EMBL" id="KAL0914845.1"/>
    </source>
</evidence>
<dbReference type="EMBL" id="JANQDX010000012">
    <property type="protein sequence ID" value="KAL0914845.1"/>
    <property type="molecule type" value="Genomic_DNA"/>
</dbReference>
<reference evidence="2 3" key="1">
    <citation type="journal article" date="2024" name="Plant Biotechnol. J.">
        <title>Dendrobium thyrsiflorum genome and its molecular insights into genes involved in important horticultural traits.</title>
        <authorList>
            <person name="Chen B."/>
            <person name="Wang J.Y."/>
            <person name="Zheng P.J."/>
            <person name="Li K.L."/>
            <person name="Liang Y.M."/>
            <person name="Chen X.F."/>
            <person name="Zhang C."/>
            <person name="Zhao X."/>
            <person name="He X."/>
            <person name="Zhang G.Q."/>
            <person name="Liu Z.J."/>
            <person name="Xu Q."/>
        </authorList>
    </citation>
    <scope>NUCLEOTIDE SEQUENCE [LARGE SCALE GENOMIC DNA]</scope>
    <source>
        <strain evidence="2">GZMU011</strain>
    </source>
</reference>
<organism evidence="2 3">
    <name type="scientific">Dendrobium thyrsiflorum</name>
    <name type="common">Pinecone-like raceme dendrobium</name>
    <name type="synonym">Orchid</name>
    <dbReference type="NCBI Taxonomy" id="117978"/>
    <lineage>
        <taxon>Eukaryota</taxon>
        <taxon>Viridiplantae</taxon>
        <taxon>Streptophyta</taxon>
        <taxon>Embryophyta</taxon>
        <taxon>Tracheophyta</taxon>
        <taxon>Spermatophyta</taxon>
        <taxon>Magnoliopsida</taxon>
        <taxon>Liliopsida</taxon>
        <taxon>Asparagales</taxon>
        <taxon>Orchidaceae</taxon>
        <taxon>Epidendroideae</taxon>
        <taxon>Malaxideae</taxon>
        <taxon>Dendrobiinae</taxon>
        <taxon>Dendrobium</taxon>
    </lineage>
</organism>
<feature type="region of interest" description="Disordered" evidence="1">
    <location>
        <begin position="1"/>
        <end position="33"/>
    </location>
</feature>
<name>A0ABD0UQ14_DENTH</name>
<evidence type="ECO:0000313" key="3">
    <source>
        <dbReference type="Proteomes" id="UP001552299"/>
    </source>
</evidence>
<gene>
    <name evidence="2" type="ORF">M5K25_015229</name>
</gene>